<comment type="caution">
    <text evidence="2">The sequence shown here is derived from an EMBL/GenBank/DDBJ whole genome shotgun (WGS) entry which is preliminary data.</text>
</comment>
<evidence type="ECO:0000256" key="1">
    <source>
        <dbReference type="SAM" id="Phobius"/>
    </source>
</evidence>
<sequence length="168" mass="20005">MNEILYLALFLSFFIISLVSIIFLVVLFVKMVKWKKGKYLFPRKTFFYTLSFLVVTGILYYNQYYNLDYLPSGEMNTNIVSPNGKYSIKTYHFTGIYGENAKAVLVDLNKNKEKTIYFNRFDYDPYVEWVTNDQVVIGEEKLNIHKDTYDYRHDPNALRGLTRQRLEH</sequence>
<keyword evidence="1" id="KW-1133">Transmembrane helix</keyword>
<dbReference type="Pfam" id="PF17428">
    <property type="entry name" value="DUF5412"/>
    <property type="match status" value="1"/>
</dbReference>
<dbReference type="EMBL" id="NPBQ01000075">
    <property type="protein sequence ID" value="PAD82918.1"/>
    <property type="molecule type" value="Genomic_DNA"/>
</dbReference>
<feature type="transmembrane region" description="Helical" evidence="1">
    <location>
        <begin position="41"/>
        <end position="61"/>
    </location>
</feature>
<proteinExistence type="predicted"/>
<dbReference type="InterPro" id="IPR035406">
    <property type="entry name" value="DUF5412"/>
</dbReference>
<name>A0AA91TRM0_NIACI</name>
<dbReference type="AlphaFoldDB" id="A0AA91TRM0"/>
<feature type="transmembrane region" description="Helical" evidence="1">
    <location>
        <begin position="6"/>
        <end position="29"/>
    </location>
</feature>
<gene>
    <name evidence="2" type="ORF">CHH57_12415</name>
</gene>
<dbReference type="RefSeq" id="WP_095330534.1">
    <property type="nucleotide sequence ID" value="NZ_CP026033.1"/>
</dbReference>
<keyword evidence="1" id="KW-0472">Membrane</keyword>
<evidence type="ECO:0000313" key="2">
    <source>
        <dbReference type="EMBL" id="PAD82918.1"/>
    </source>
</evidence>
<keyword evidence="1" id="KW-0812">Transmembrane</keyword>
<protein>
    <submittedName>
        <fullName evidence="2">Uncharacterized protein</fullName>
    </submittedName>
</protein>
<organism evidence="2 3">
    <name type="scientific">Niallia circulans</name>
    <name type="common">Bacillus circulans</name>
    <dbReference type="NCBI Taxonomy" id="1397"/>
    <lineage>
        <taxon>Bacteria</taxon>
        <taxon>Bacillati</taxon>
        <taxon>Bacillota</taxon>
        <taxon>Bacilli</taxon>
        <taxon>Bacillales</taxon>
        <taxon>Bacillaceae</taxon>
        <taxon>Niallia</taxon>
    </lineage>
</organism>
<evidence type="ECO:0000313" key="3">
    <source>
        <dbReference type="Proteomes" id="UP000216961"/>
    </source>
</evidence>
<accession>A0AA91TRM0</accession>
<dbReference type="Proteomes" id="UP000216961">
    <property type="component" value="Unassembled WGS sequence"/>
</dbReference>
<reference evidence="2 3" key="1">
    <citation type="submission" date="2017-07" db="EMBL/GenBank/DDBJ databases">
        <title>Isolation and whole genome analysis of endospore-forming bacteria from heroin.</title>
        <authorList>
            <person name="Kalinowski J."/>
            <person name="Ahrens B."/>
            <person name="Al-Dilaimi A."/>
            <person name="Winkler A."/>
            <person name="Wibberg D."/>
            <person name="Schleenbecker U."/>
            <person name="Ruckert C."/>
            <person name="Wolfel R."/>
            <person name="Grass G."/>
        </authorList>
    </citation>
    <scope>NUCLEOTIDE SEQUENCE [LARGE SCALE GENOMIC DNA]</scope>
    <source>
        <strain evidence="2 3">7521-2</strain>
    </source>
</reference>